<evidence type="ECO:0000313" key="3">
    <source>
        <dbReference type="Proteomes" id="UP000076083"/>
    </source>
</evidence>
<dbReference type="Pfam" id="PF07661">
    <property type="entry name" value="MORN_2"/>
    <property type="match status" value="1"/>
</dbReference>
<name>A0A160A177_PSEFL</name>
<feature type="signal peptide" evidence="1">
    <location>
        <begin position="1"/>
        <end position="20"/>
    </location>
</feature>
<proteinExistence type="predicted"/>
<evidence type="ECO:0008006" key="4">
    <source>
        <dbReference type="Google" id="ProtNLM"/>
    </source>
</evidence>
<dbReference type="RefSeq" id="WP_063324301.1">
    <property type="nucleotide sequence ID" value="NZ_CP015225.1"/>
</dbReference>
<gene>
    <name evidence="2" type="ORF">TK06_25460</name>
</gene>
<accession>A0A160A177</accession>
<reference evidence="2 3" key="2">
    <citation type="journal article" date="2018" name="Nature">
        <title>Mutant phenotypes for thousands of bacterial genes of unknown function.</title>
        <authorList>
            <person name="Price M.N."/>
            <person name="Wetmore K.M."/>
            <person name="Waters R.J."/>
            <person name="Callaghan M."/>
            <person name="Ray J."/>
            <person name="Liu H."/>
            <person name="Kuehl J.V."/>
            <person name="Melnyk R.A."/>
            <person name="Lamson J.S."/>
            <person name="Suh Y."/>
            <person name="Carlson H.K."/>
            <person name="Esquivel Z."/>
            <person name="Sadeeshkumar H."/>
            <person name="Chakraborty R."/>
            <person name="Zane G.M."/>
            <person name="Rubin B.E."/>
            <person name="Wall J.D."/>
            <person name="Visel A."/>
            <person name="Bristow J."/>
            <person name="Blow M.J."/>
            <person name="Arkin A.P."/>
            <person name="Deutschbauer A.M."/>
        </authorList>
    </citation>
    <scope>NUCLEOTIDE SEQUENCE [LARGE SCALE GENOMIC DNA]</scope>
    <source>
        <strain evidence="2 3">FW300-N2E2</strain>
    </source>
</reference>
<feature type="chain" id="PRO_5007811927" description="MORN repeat variant" evidence="1">
    <location>
        <begin position="21"/>
        <end position="679"/>
    </location>
</feature>
<dbReference type="SUPFAM" id="SSF82185">
    <property type="entry name" value="Histone H3 K4-specific methyltransferase SET7/9 N-terminal domain"/>
    <property type="match status" value="2"/>
</dbReference>
<dbReference type="Gene3D" id="2.20.110.10">
    <property type="entry name" value="Histone H3 K4-specific methyltransferase SET7/9 N-terminal domain"/>
    <property type="match status" value="1"/>
</dbReference>
<dbReference type="AlphaFoldDB" id="A0A160A177"/>
<protein>
    <recommendedName>
        <fullName evidence="4">MORN repeat variant</fullName>
    </recommendedName>
</protein>
<organism evidence="2 3">
    <name type="scientific">Pseudomonas fluorescens</name>
    <dbReference type="NCBI Taxonomy" id="294"/>
    <lineage>
        <taxon>Bacteria</taxon>
        <taxon>Pseudomonadati</taxon>
        <taxon>Pseudomonadota</taxon>
        <taxon>Gammaproteobacteria</taxon>
        <taxon>Pseudomonadales</taxon>
        <taxon>Pseudomonadaceae</taxon>
        <taxon>Pseudomonas</taxon>
    </lineage>
</organism>
<keyword evidence="1" id="KW-0732">Signal</keyword>
<evidence type="ECO:0000256" key="1">
    <source>
        <dbReference type="SAM" id="SignalP"/>
    </source>
</evidence>
<sequence length="679" mass="75341">MRAFLLLFVLGCSVSVGALAEPFYSEKNLAHPLIKTSQESGATLAFIREAEGVVGYSCLCDSPDGVPKVLDRYGDASVESVFYASLDSDLQTLVVLSRAKGRYALHGYRFVPSTGGYRRLETLQPVLDRIAADRKVLTAALVQKELGKLPPYDYSAVLPKTGIAEFDMLEPASGTLVGYFGVDGVPASVGQPPEDPHRDTYKKTFQQREGRWLTLTYERVPPRDEDVGSAYRVSRMAWETDPAVYQGSEDGAWAVLGNGRLWALGAYVQGKRSGKWAEFDESGYASTGAYVDGLRQGPWVVSDGGAVSKGMIVDDFYEGRWTIEARDDEEQMSGFDTYKHGDLDGPSERVRHGEVVQRGDFVAGQQHGDWIMPWGEGRYVQGVREGRWTLRMDGGGVQVVDFVADKKHGELREVDAAGVLRLVEHYRAGVLDGLRETYAANGKLTYSASYANGQIEGRALTYTDDGAVLLSDISWRHGSREGALRLYHPNGQPDTVATYEGDEPIGNVQSFDATGVLIADRNYCHVPDGKYTRIRLCGKQRGAFNNGHFDSESDYLFGNEQSARHTREGRKVREVLLGPDDRVTHNEYYPDGQLKYSEAKQGFRLITVEGREYKDYSYARREGETVYYYYPTGVVERRMSFKDDKIVGCYTGYDEAGVQNFPPPGGCPPPKPVVFNFGE</sequence>
<dbReference type="Gene3D" id="3.90.930.1">
    <property type="match status" value="1"/>
</dbReference>
<reference evidence="3" key="1">
    <citation type="submission" date="2016-04" db="EMBL/GenBank/DDBJ databases">
        <authorList>
            <person name="Ray J."/>
            <person name="Price M."/>
            <person name="Deutschbauer A."/>
        </authorList>
    </citation>
    <scope>NUCLEOTIDE SEQUENCE [LARGE SCALE GENOMIC DNA]</scope>
    <source>
        <strain evidence="3">FW300-N2E2</strain>
    </source>
</reference>
<dbReference type="InterPro" id="IPR011652">
    <property type="entry name" value="MORN_2"/>
</dbReference>
<evidence type="ECO:0000313" key="2">
    <source>
        <dbReference type="EMBL" id="AMZ74306.1"/>
    </source>
</evidence>
<dbReference type="EMBL" id="CP015225">
    <property type="protein sequence ID" value="AMZ74306.1"/>
    <property type="molecule type" value="Genomic_DNA"/>
</dbReference>
<dbReference type="Proteomes" id="UP000076083">
    <property type="component" value="Chromosome"/>
</dbReference>